<dbReference type="EMBL" id="JAULJQ010000004">
    <property type="protein sequence ID" value="MDO2409358.1"/>
    <property type="molecule type" value="Genomic_DNA"/>
</dbReference>
<evidence type="ECO:0000313" key="10">
    <source>
        <dbReference type="EMBL" id="MDO2409358.1"/>
    </source>
</evidence>
<evidence type="ECO:0000256" key="9">
    <source>
        <dbReference type="RuleBase" id="RU003662"/>
    </source>
</evidence>
<dbReference type="InterPro" id="IPR013785">
    <property type="entry name" value="Aldolase_TIM"/>
</dbReference>
<evidence type="ECO:0000256" key="1">
    <source>
        <dbReference type="ARBA" id="ARBA00004733"/>
    </source>
</evidence>
<evidence type="ECO:0000256" key="7">
    <source>
        <dbReference type="ARBA" id="ARBA00049047"/>
    </source>
</evidence>
<protein>
    <recommendedName>
        <fullName evidence="8">Tryptophan synthase alpha chain</fullName>
        <ecNumber evidence="8">4.2.1.20</ecNumber>
    </recommendedName>
</protein>
<dbReference type="InterPro" id="IPR002028">
    <property type="entry name" value="Trp_synthase_suA"/>
</dbReference>
<keyword evidence="11" id="KW-1185">Reference proteome</keyword>
<gene>
    <name evidence="8 10" type="primary">trpA</name>
    <name evidence="10" type="ORF">Q2362_04495</name>
</gene>
<feature type="active site" description="Proton acceptor" evidence="8">
    <location>
        <position position="54"/>
    </location>
</feature>
<name>A0ABT8T8P5_9BACT</name>
<dbReference type="Proteomes" id="UP001171111">
    <property type="component" value="Unassembled WGS sequence"/>
</dbReference>
<evidence type="ECO:0000256" key="5">
    <source>
        <dbReference type="ARBA" id="ARBA00023141"/>
    </source>
</evidence>
<dbReference type="HAMAP" id="MF_00131">
    <property type="entry name" value="Trp_synth_alpha"/>
    <property type="match status" value="1"/>
</dbReference>
<sequence>MDKFKKAFKNGANIGYLVAGYPSLEYTKEFLNALDNSALDLLEIGIPYSDPIADGPVIRDASFEAVNSGVNARAVFDMLGSVKTTKCLVFLVYYNTIFSYGEDKFIADCAKVGIGGLIIPDLPFEENCSLAKKCAKLGIALVPLISVTTGHRAKKILKHASGFVYMIASLGVTGSKQSPEDRLKELAKNIKKISSLPVAVGFGVRSNEDVKRLRSFCDGVIMGTVLVQASKNKSVSKLNALISKLFA</sequence>
<feature type="active site" description="Proton acceptor" evidence="8">
    <location>
        <position position="43"/>
    </location>
</feature>
<comment type="caution">
    <text evidence="10">The sequence shown here is derived from an EMBL/GenBank/DDBJ whole genome shotgun (WGS) entry which is preliminary data.</text>
</comment>
<keyword evidence="6 8" id="KW-0456">Lyase</keyword>
<dbReference type="GO" id="GO:0004834">
    <property type="term" value="F:tryptophan synthase activity"/>
    <property type="evidence" value="ECO:0007669"/>
    <property type="project" value="UniProtKB-EC"/>
</dbReference>
<dbReference type="Gene3D" id="3.20.20.70">
    <property type="entry name" value="Aldolase class I"/>
    <property type="match status" value="1"/>
</dbReference>
<organism evidence="10 11">
    <name type="scientific">Campylobacter magnus</name>
    <dbReference type="NCBI Taxonomy" id="3026462"/>
    <lineage>
        <taxon>Bacteria</taxon>
        <taxon>Pseudomonadati</taxon>
        <taxon>Campylobacterota</taxon>
        <taxon>Epsilonproteobacteria</taxon>
        <taxon>Campylobacterales</taxon>
        <taxon>Campylobacteraceae</taxon>
        <taxon>Campylobacter</taxon>
    </lineage>
</organism>
<evidence type="ECO:0000313" key="11">
    <source>
        <dbReference type="Proteomes" id="UP001171111"/>
    </source>
</evidence>
<dbReference type="InterPro" id="IPR018204">
    <property type="entry name" value="Trp_synthase_alpha_AS"/>
</dbReference>
<comment type="catalytic activity">
    <reaction evidence="7 8">
        <text>(1S,2R)-1-C-(indol-3-yl)glycerol 3-phosphate + L-serine = D-glyceraldehyde 3-phosphate + L-tryptophan + H2O</text>
        <dbReference type="Rhea" id="RHEA:10532"/>
        <dbReference type="ChEBI" id="CHEBI:15377"/>
        <dbReference type="ChEBI" id="CHEBI:33384"/>
        <dbReference type="ChEBI" id="CHEBI:57912"/>
        <dbReference type="ChEBI" id="CHEBI:58866"/>
        <dbReference type="ChEBI" id="CHEBI:59776"/>
        <dbReference type="EC" id="4.2.1.20"/>
    </reaction>
</comment>
<keyword evidence="4 8" id="KW-0822">Tryptophan biosynthesis</keyword>
<proteinExistence type="inferred from homology"/>
<comment type="subunit">
    <text evidence="2 8">Tetramer of two alpha and two beta chains.</text>
</comment>
<comment type="similarity">
    <text evidence="8 9">Belongs to the TrpA family.</text>
</comment>
<dbReference type="InterPro" id="IPR011060">
    <property type="entry name" value="RibuloseP-bd_barrel"/>
</dbReference>
<dbReference type="PANTHER" id="PTHR43406">
    <property type="entry name" value="TRYPTOPHAN SYNTHASE, ALPHA CHAIN"/>
    <property type="match status" value="1"/>
</dbReference>
<evidence type="ECO:0000256" key="6">
    <source>
        <dbReference type="ARBA" id="ARBA00023239"/>
    </source>
</evidence>
<keyword evidence="3 8" id="KW-0028">Amino-acid biosynthesis</keyword>
<dbReference type="Pfam" id="PF00290">
    <property type="entry name" value="Trp_syntA"/>
    <property type="match status" value="1"/>
</dbReference>
<accession>A0ABT8T8P5</accession>
<evidence type="ECO:0000256" key="8">
    <source>
        <dbReference type="HAMAP-Rule" id="MF_00131"/>
    </source>
</evidence>
<dbReference type="RefSeq" id="WP_302244240.1">
    <property type="nucleotide sequence ID" value="NZ_JAULJQ010000004.1"/>
</dbReference>
<dbReference type="CDD" id="cd04724">
    <property type="entry name" value="Tryptophan_synthase_alpha"/>
    <property type="match status" value="1"/>
</dbReference>
<dbReference type="SUPFAM" id="SSF51366">
    <property type="entry name" value="Ribulose-phoshate binding barrel"/>
    <property type="match status" value="1"/>
</dbReference>
<evidence type="ECO:0000256" key="3">
    <source>
        <dbReference type="ARBA" id="ARBA00022605"/>
    </source>
</evidence>
<comment type="function">
    <text evidence="8">The alpha subunit is responsible for the aldol cleavage of indoleglycerol phosphate to indole and glyceraldehyde 3-phosphate.</text>
</comment>
<comment type="pathway">
    <text evidence="1 8">Amino-acid biosynthesis; L-tryptophan biosynthesis; L-tryptophan from chorismate: step 5/5.</text>
</comment>
<dbReference type="PANTHER" id="PTHR43406:SF1">
    <property type="entry name" value="TRYPTOPHAN SYNTHASE ALPHA CHAIN, CHLOROPLASTIC"/>
    <property type="match status" value="1"/>
</dbReference>
<evidence type="ECO:0000256" key="4">
    <source>
        <dbReference type="ARBA" id="ARBA00022822"/>
    </source>
</evidence>
<keyword evidence="5 8" id="KW-0057">Aromatic amino acid biosynthesis</keyword>
<dbReference type="NCBIfam" id="TIGR00262">
    <property type="entry name" value="trpA"/>
    <property type="match status" value="1"/>
</dbReference>
<dbReference type="PROSITE" id="PS00167">
    <property type="entry name" value="TRP_SYNTHASE_ALPHA"/>
    <property type="match status" value="1"/>
</dbReference>
<reference evidence="10 11" key="1">
    <citation type="submission" date="2023-06" db="EMBL/GenBank/DDBJ databases">
        <title>Campylobacter magnum sp. nov., isolated from cecal contents of domestic pigs (Sus scrofa domesticus).</title>
        <authorList>
            <person name="Papic B."/>
            <person name="Gruntar I."/>
        </authorList>
    </citation>
    <scope>NUCLEOTIDE SEQUENCE [LARGE SCALE GENOMIC DNA]</scope>
    <source>
        <strain evidence="11">34484-21</strain>
    </source>
</reference>
<dbReference type="EC" id="4.2.1.20" evidence="8"/>
<evidence type="ECO:0000256" key="2">
    <source>
        <dbReference type="ARBA" id="ARBA00011270"/>
    </source>
</evidence>